<protein>
    <submittedName>
        <fullName evidence="2">Uncharacterized protein</fullName>
    </submittedName>
</protein>
<proteinExistence type="predicted"/>
<reference evidence="2" key="1">
    <citation type="submission" date="2020-08" db="EMBL/GenBank/DDBJ databases">
        <title>Multicomponent nature underlies the extraordinary mechanical properties of spider dragline silk.</title>
        <authorList>
            <person name="Kono N."/>
            <person name="Nakamura H."/>
            <person name="Mori M."/>
            <person name="Yoshida Y."/>
            <person name="Ohtoshi R."/>
            <person name="Malay A.D."/>
            <person name="Moran D.A.P."/>
            <person name="Tomita M."/>
            <person name="Numata K."/>
            <person name="Arakawa K."/>
        </authorList>
    </citation>
    <scope>NUCLEOTIDE SEQUENCE</scope>
</reference>
<accession>A0A8X6SAA7</accession>
<feature type="compositionally biased region" description="Basic and acidic residues" evidence="1">
    <location>
        <begin position="78"/>
        <end position="106"/>
    </location>
</feature>
<dbReference type="EMBL" id="BMAU01021292">
    <property type="protein sequence ID" value="GFY09794.1"/>
    <property type="molecule type" value="Genomic_DNA"/>
</dbReference>
<comment type="caution">
    <text evidence="2">The sequence shown here is derived from an EMBL/GenBank/DDBJ whole genome shotgun (WGS) entry which is preliminary data.</text>
</comment>
<keyword evidence="3" id="KW-1185">Reference proteome</keyword>
<evidence type="ECO:0000256" key="1">
    <source>
        <dbReference type="SAM" id="MobiDB-lite"/>
    </source>
</evidence>
<feature type="compositionally biased region" description="Low complexity" evidence="1">
    <location>
        <begin position="61"/>
        <end position="77"/>
    </location>
</feature>
<feature type="region of interest" description="Disordered" evidence="1">
    <location>
        <begin position="17"/>
        <end position="106"/>
    </location>
</feature>
<dbReference type="AlphaFoldDB" id="A0A8X6SAA7"/>
<evidence type="ECO:0000313" key="3">
    <source>
        <dbReference type="Proteomes" id="UP000887159"/>
    </source>
</evidence>
<gene>
    <name evidence="2" type="ORF">TNCV_3697561</name>
</gene>
<name>A0A8X6SAA7_TRICX</name>
<organism evidence="2 3">
    <name type="scientific">Trichonephila clavipes</name>
    <name type="common">Golden silk orbweaver</name>
    <name type="synonym">Nephila clavipes</name>
    <dbReference type="NCBI Taxonomy" id="2585209"/>
    <lineage>
        <taxon>Eukaryota</taxon>
        <taxon>Metazoa</taxon>
        <taxon>Ecdysozoa</taxon>
        <taxon>Arthropoda</taxon>
        <taxon>Chelicerata</taxon>
        <taxon>Arachnida</taxon>
        <taxon>Araneae</taxon>
        <taxon>Araneomorphae</taxon>
        <taxon>Entelegynae</taxon>
        <taxon>Araneoidea</taxon>
        <taxon>Nephilidae</taxon>
        <taxon>Trichonephila</taxon>
    </lineage>
</organism>
<sequence>MNSPDYDEFIDMFSVPTSISPLPPTPVASPSHEPSQDMIYNSLPPMKQSTVPESPLKELLPVDSKPSVVSKPPVVSSRLREIRNEKRRNEERRPRDPRLYRRPDFRTPYRRPDFKPRVFWRPPYAQQLMPTSPENAQVFFHSKGLAVLCIRNNGFTLTNGVVSYAMDRECPKELFKCLHYLNVDTFVSPTNIRNKNLSKSKRVGAPQVNSSEPRDAFKFKWT</sequence>
<evidence type="ECO:0000313" key="2">
    <source>
        <dbReference type="EMBL" id="GFY09794.1"/>
    </source>
</evidence>
<dbReference type="Proteomes" id="UP000887159">
    <property type="component" value="Unassembled WGS sequence"/>
</dbReference>